<dbReference type="InterPro" id="IPR050858">
    <property type="entry name" value="Mal-CoA-ACP_Trans/PKS_FabD"/>
</dbReference>
<dbReference type="SMART" id="SM00827">
    <property type="entry name" value="PKS_AT"/>
    <property type="match status" value="1"/>
</dbReference>
<dbReference type="GO" id="GO:0006633">
    <property type="term" value="P:fatty acid biosynthetic process"/>
    <property type="evidence" value="ECO:0007669"/>
    <property type="project" value="InterPro"/>
</dbReference>
<dbReference type="PANTHER" id="PTHR42681">
    <property type="entry name" value="MALONYL-COA-ACYL CARRIER PROTEIN TRANSACYLASE, MITOCHONDRIAL"/>
    <property type="match status" value="1"/>
</dbReference>
<keyword evidence="3 7" id="KW-0012">Acyltransferase</keyword>
<dbReference type="Gene3D" id="3.40.366.10">
    <property type="entry name" value="Malonyl-Coenzyme A Acyl Carrier Protein, domain 2"/>
    <property type="match status" value="2"/>
</dbReference>
<dbReference type="EC" id="2.3.1.39" evidence="1"/>
<dbReference type="GO" id="GO:0005835">
    <property type="term" value="C:fatty acid synthase complex"/>
    <property type="evidence" value="ECO:0007669"/>
    <property type="project" value="InterPro"/>
</dbReference>
<dbReference type="GO" id="GO:0004314">
    <property type="term" value="F:[acyl-carrier-protein] S-malonyltransferase activity"/>
    <property type="evidence" value="ECO:0007669"/>
    <property type="project" value="UniProtKB-EC"/>
</dbReference>
<proteinExistence type="predicted"/>
<accession>A0AAF0E3L5</accession>
<evidence type="ECO:0000256" key="3">
    <source>
        <dbReference type="ARBA" id="ARBA00023315"/>
    </source>
</evidence>
<organism evidence="7 8">
    <name type="scientific">Malassezia obtusa</name>
    <dbReference type="NCBI Taxonomy" id="76774"/>
    <lineage>
        <taxon>Eukaryota</taxon>
        <taxon>Fungi</taxon>
        <taxon>Dikarya</taxon>
        <taxon>Basidiomycota</taxon>
        <taxon>Ustilaginomycotina</taxon>
        <taxon>Malasseziomycetes</taxon>
        <taxon>Malasseziales</taxon>
        <taxon>Malasseziaceae</taxon>
        <taxon>Malassezia</taxon>
    </lineage>
</organism>
<evidence type="ECO:0000256" key="2">
    <source>
        <dbReference type="ARBA" id="ARBA00022679"/>
    </source>
</evidence>
<name>A0AAF0E3L5_9BASI</name>
<dbReference type="Gene3D" id="3.30.70.250">
    <property type="entry name" value="Malonyl-CoA ACP transacylase, ACP-binding"/>
    <property type="match status" value="1"/>
</dbReference>
<feature type="region of interest" description="Disordered" evidence="5">
    <location>
        <begin position="25"/>
        <end position="53"/>
    </location>
</feature>
<dbReference type="PANTHER" id="PTHR42681:SF1">
    <property type="entry name" value="MALONYL-COA-ACYL CARRIER PROTEIN TRANSACYLASE, MITOCHONDRIAL"/>
    <property type="match status" value="1"/>
</dbReference>
<dbReference type="Proteomes" id="UP001214603">
    <property type="component" value="Chromosome 2"/>
</dbReference>
<dbReference type="InterPro" id="IPR016035">
    <property type="entry name" value="Acyl_Trfase/lysoPLipase"/>
</dbReference>
<evidence type="ECO:0000256" key="5">
    <source>
        <dbReference type="SAM" id="MobiDB-lite"/>
    </source>
</evidence>
<dbReference type="PRINTS" id="PR01483">
    <property type="entry name" value="FASYNTHASE"/>
</dbReference>
<gene>
    <name evidence="7" type="primary">MCT1</name>
    <name evidence="7" type="ORF">MOBT1_001217</name>
</gene>
<dbReference type="InterPro" id="IPR001227">
    <property type="entry name" value="Ac_transferase_dom_sf"/>
</dbReference>
<evidence type="ECO:0000313" key="7">
    <source>
        <dbReference type="EMBL" id="WFD02533.1"/>
    </source>
</evidence>
<protein>
    <recommendedName>
        <fullName evidence="1">[acyl-carrier-protein] S-malonyltransferase</fullName>
        <ecNumber evidence="1">2.3.1.39</ecNumber>
    </recommendedName>
</protein>
<dbReference type="InterPro" id="IPR003965">
    <property type="entry name" value="Fatty_acid_synthase"/>
</dbReference>
<evidence type="ECO:0000313" key="8">
    <source>
        <dbReference type="Proteomes" id="UP001214603"/>
    </source>
</evidence>
<dbReference type="AlphaFoldDB" id="A0AAF0E3L5"/>
<feature type="domain" description="Malonyl-CoA:ACP transacylase (MAT)" evidence="6">
    <location>
        <begin position="163"/>
        <end position="586"/>
    </location>
</feature>
<feature type="region of interest" description="Disordered" evidence="5">
    <location>
        <begin position="73"/>
        <end position="111"/>
    </location>
</feature>
<dbReference type="EMBL" id="CP119935">
    <property type="protein sequence ID" value="WFD02533.1"/>
    <property type="molecule type" value="Genomic_DNA"/>
</dbReference>
<dbReference type="InterPro" id="IPR014043">
    <property type="entry name" value="Acyl_transferase_dom"/>
</dbReference>
<comment type="catalytic activity">
    <reaction evidence="4">
        <text>holo-[ACP] + malonyl-CoA = malonyl-[ACP] + CoA</text>
        <dbReference type="Rhea" id="RHEA:41792"/>
        <dbReference type="Rhea" id="RHEA-COMP:9623"/>
        <dbReference type="Rhea" id="RHEA-COMP:9685"/>
        <dbReference type="ChEBI" id="CHEBI:57287"/>
        <dbReference type="ChEBI" id="CHEBI:57384"/>
        <dbReference type="ChEBI" id="CHEBI:64479"/>
        <dbReference type="ChEBI" id="CHEBI:78449"/>
        <dbReference type="EC" id="2.3.1.39"/>
    </reaction>
</comment>
<keyword evidence="8" id="KW-1185">Reference proteome</keyword>
<keyword evidence="2 7" id="KW-0808">Transferase</keyword>
<evidence type="ECO:0000259" key="6">
    <source>
        <dbReference type="SMART" id="SM00827"/>
    </source>
</evidence>
<reference evidence="7" key="1">
    <citation type="submission" date="2023-03" db="EMBL/GenBank/DDBJ databases">
        <title>Mating type loci evolution in Malassezia.</title>
        <authorList>
            <person name="Coelho M.A."/>
        </authorList>
    </citation>
    <scope>NUCLEOTIDE SEQUENCE</scope>
    <source>
        <strain evidence="7">CBS 7876</strain>
    </source>
</reference>
<evidence type="ECO:0000256" key="1">
    <source>
        <dbReference type="ARBA" id="ARBA00013258"/>
    </source>
</evidence>
<dbReference type="Pfam" id="PF00698">
    <property type="entry name" value="Acyl_transf_1"/>
    <property type="match status" value="1"/>
</dbReference>
<dbReference type="GO" id="GO:0005739">
    <property type="term" value="C:mitochondrion"/>
    <property type="evidence" value="ECO:0007669"/>
    <property type="project" value="TreeGrafter"/>
</dbReference>
<feature type="compositionally biased region" description="Basic and acidic residues" evidence="5">
    <location>
        <begin position="34"/>
        <end position="46"/>
    </location>
</feature>
<evidence type="ECO:0000256" key="4">
    <source>
        <dbReference type="ARBA" id="ARBA00048462"/>
    </source>
</evidence>
<dbReference type="GO" id="GO:0004312">
    <property type="term" value="F:fatty acid synthase activity"/>
    <property type="evidence" value="ECO:0007669"/>
    <property type="project" value="InterPro"/>
</dbReference>
<dbReference type="SUPFAM" id="SSF52151">
    <property type="entry name" value="FabD/lysophospholipase-like"/>
    <property type="match status" value="1"/>
</dbReference>
<sequence length="611" mass="67319">MQRLLVSRTLTQRLYTRSNARFFWKKSGSGEDQPEPREDPKERQRPYQEMSQSLVSGAANPVKFVRAHAGKSAVTCNRRRSRASANKALQEATGMSPEVLSTRADHASPKQPLPELRTFSQPSTSFNASSWVVSGVTPPLARRSPRGEGSHVSPLERKKTAIVLPGQGSQYVSMSRDLYEQFPAARRVWEEAEATLTAFIQGRRLDQDMPPSPLRDAFEAKLLEGSALETRRSLQPGWLRDLVFSGNQLELTSSENAKPAILACTLALLAVLRHDFQVDFIREQVQWAAGHGSGTYAALVASGSLLQEDALRALRYRGLEAMQCLERHPVLFPEGCTRPANIYETWGFANAGSGKGSALLVDEPASELIDVARHDGSARTWKGTQVSAVVVRPGRLDDALREVETVQQEIRRGDVQGIASDEFVAVSNVNSRLQIVLSGTRVGVMYACDRLRFKMFGARAVNLPVSGPFHTSMVSEAASNFRKLVEVMPISELSPSLPVVSSFDGRAYKDAGDIREDLARALDSPIYWIKTIHTLVEQGVRRFICIGPGRACAHQLSKELAHYEKSLVDSTGSKAQELVGTLDEPPSEFEVWSVSTTQGMEQLVHALERVA</sequence>